<protein>
    <submittedName>
        <fullName evidence="2">Uncharacterized protein</fullName>
    </submittedName>
</protein>
<accession>A0AAD7I4X4</accession>
<dbReference type="Proteomes" id="UP001215280">
    <property type="component" value="Unassembled WGS sequence"/>
</dbReference>
<organism evidence="2 3">
    <name type="scientific">Mycena maculata</name>
    <dbReference type="NCBI Taxonomy" id="230809"/>
    <lineage>
        <taxon>Eukaryota</taxon>
        <taxon>Fungi</taxon>
        <taxon>Dikarya</taxon>
        <taxon>Basidiomycota</taxon>
        <taxon>Agaricomycotina</taxon>
        <taxon>Agaricomycetes</taxon>
        <taxon>Agaricomycetidae</taxon>
        <taxon>Agaricales</taxon>
        <taxon>Marasmiineae</taxon>
        <taxon>Mycenaceae</taxon>
        <taxon>Mycena</taxon>
    </lineage>
</organism>
<feature type="region of interest" description="Disordered" evidence="1">
    <location>
        <begin position="13"/>
        <end position="89"/>
    </location>
</feature>
<reference evidence="2" key="1">
    <citation type="submission" date="2023-03" db="EMBL/GenBank/DDBJ databases">
        <title>Massive genome expansion in bonnet fungi (Mycena s.s.) driven by repeated elements and novel gene families across ecological guilds.</title>
        <authorList>
            <consortium name="Lawrence Berkeley National Laboratory"/>
            <person name="Harder C.B."/>
            <person name="Miyauchi S."/>
            <person name="Viragh M."/>
            <person name="Kuo A."/>
            <person name="Thoen E."/>
            <person name="Andreopoulos B."/>
            <person name="Lu D."/>
            <person name="Skrede I."/>
            <person name="Drula E."/>
            <person name="Henrissat B."/>
            <person name="Morin E."/>
            <person name="Kohler A."/>
            <person name="Barry K."/>
            <person name="LaButti K."/>
            <person name="Morin E."/>
            <person name="Salamov A."/>
            <person name="Lipzen A."/>
            <person name="Mereny Z."/>
            <person name="Hegedus B."/>
            <person name="Baldrian P."/>
            <person name="Stursova M."/>
            <person name="Weitz H."/>
            <person name="Taylor A."/>
            <person name="Grigoriev I.V."/>
            <person name="Nagy L.G."/>
            <person name="Martin F."/>
            <person name="Kauserud H."/>
        </authorList>
    </citation>
    <scope>NUCLEOTIDE SEQUENCE</scope>
    <source>
        <strain evidence="2">CBHHK188m</strain>
    </source>
</reference>
<evidence type="ECO:0000313" key="3">
    <source>
        <dbReference type="Proteomes" id="UP001215280"/>
    </source>
</evidence>
<keyword evidence="3" id="KW-1185">Reference proteome</keyword>
<dbReference type="AlphaFoldDB" id="A0AAD7I4X4"/>
<evidence type="ECO:0000256" key="1">
    <source>
        <dbReference type="SAM" id="MobiDB-lite"/>
    </source>
</evidence>
<name>A0AAD7I4X4_9AGAR</name>
<comment type="caution">
    <text evidence="2">The sequence shown here is derived from an EMBL/GenBank/DDBJ whole genome shotgun (WGS) entry which is preliminary data.</text>
</comment>
<evidence type="ECO:0000313" key="2">
    <source>
        <dbReference type="EMBL" id="KAJ7735099.1"/>
    </source>
</evidence>
<gene>
    <name evidence="2" type="ORF">DFH07DRAFT_780114</name>
</gene>
<dbReference type="EMBL" id="JARJLG010000157">
    <property type="protein sequence ID" value="KAJ7735099.1"/>
    <property type="molecule type" value="Genomic_DNA"/>
</dbReference>
<sequence length="147" mass="16116">MCVKSPAIAGVAAVAGGGAQDPKRSSAENSGGSPCPRRLDSMPKPTIEFTPISQFQLTKSADDPDTGDKTMILTHPPGQEWGGNGSKDSQAEHTYWKKVLILRGRIHDKSLQQWFSDPRECNGWRTPMRAARSWLQSDTDIMALHNI</sequence>
<proteinExistence type="predicted"/>